<dbReference type="OrthoDB" id="10448321at2759"/>
<comment type="caution">
    <text evidence="2">The sequence shown here is derived from an EMBL/GenBank/DDBJ whole genome shotgun (WGS) entry which is preliminary data.</text>
</comment>
<reference evidence="2 3" key="1">
    <citation type="journal article" date="2020" name="Cell">
        <title>Large-Scale Comparative Analyses of Tick Genomes Elucidate Their Genetic Diversity and Vector Capacities.</title>
        <authorList>
            <consortium name="Tick Genome and Microbiome Consortium (TIGMIC)"/>
            <person name="Jia N."/>
            <person name="Wang J."/>
            <person name="Shi W."/>
            <person name="Du L."/>
            <person name="Sun Y."/>
            <person name="Zhan W."/>
            <person name="Jiang J.F."/>
            <person name="Wang Q."/>
            <person name="Zhang B."/>
            <person name="Ji P."/>
            <person name="Bell-Sakyi L."/>
            <person name="Cui X.M."/>
            <person name="Yuan T.T."/>
            <person name="Jiang B.G."/>
            <person name="Yang W.F."/>
            <person name="Lam T.T."/>
            <person name="Chang Q.C."/>
            <person name="Ding S.J."/>
            <person name="Wang X.J."/>
            <person name="Zhu J.G."/>
            <person name="Ruan X.D."/>
            <person name="Zhao L."/>
            <person name="Wei J.T."/>
            <person name="Ye R.Z."/>
            <person name="Que T.C."/>
            <person name="Du C.H."/>
            <person name="Zhou Y.H."/>
            <person name="Cheng J.X."/>
            <person name="Dai P.F."/>
            <person name="Guo W.B."/>
            <person name="Han X.H."/>
            <person name="Huang E.J."/>
            <person name="Li L.F."/>
            <person name="Wei W."/>
            <person name="Gao Y.C."/>
            <person name="Liu J.Z."/>
            <person name="Shao H.Z."/>
            <person name="Wang X."/>
            <person name="Wang C.C."/>
            <person name="Yang T.C."/>
            <person name="Huo Q.B."/>
            <person name="Li W."/>
            <person name="Chen H.Y."/>
            <person name="Chen S.E."/>
            <person name="Zhou L.G."/>
            <person name="Ni X.B."/>
            <person name="Tian J.H."/>
            <person name="Sheng Y."/>
            <person name="Liu T."/>
            <person name="Pan Y.S."/>
            <person name="Xia L.Y."/>
            <person name="Li J."/>
            <person name="Zhao F."/>
            <person name="Cao W.C."/>
        </authorList>
    </citation>
    <scope>NUCLEOTIDE SEQUENCE [LARGE SCALE GENOMIC DNA]</scope>
    <source>
        <strain evidence="2">HaeL-2018</strain>
    </source>
</reference>
<dbReference type="VEuPathDB" id="VectorBase:HLOH_044299"/>
<sequence length="89" mass="9660">MNPSQRNQKFKALVHKVSTAAGLNTLTTCADFNAMEPGWGYDKSTVKGRNLAQVSTELYLTLITDPAHPAKIGNSVSHGTTPHSHVRDQ</sequence>
<gene>
    <name evidence="2" type="ORF">HPB48_016373</name>
</gene>
<keyword evidence="3" id="KW-1185">Reference proteome</keyword>
<evidence type="ECO:0000313" key="2">
    <source>
        <dbReference type="EMBL" id="KAH9374552.1"/>
    </source>
</evidence>
<name>A0A9J6GJ15_HAELO</name>
<dbReference type="EMBL" id="JABSTR010000007">
    <property type="protein sequence ID" value="KAH9374552.1"/>
    <property type="molecule type" value="Genomic_DNA"/>
</dbReference>
<evidence type="ECO:0008006" key="4">
    <source>
        <dbReference type="Google" id="ProtNLM"/>
    </source>
</evidence>
<feature type="region of interest" description="Disordered" evidence="1">
    <location>
        <begin position="68"/>
        <end position="89"/>
    </location>
</feature>
<proteinExistence type="predicted"/>
<dbReference type="Gene3D" id="3.60.10.10">
    <property type="entry name" value="Endonuclease/exonuclease/phosphatase"/>
    <property type="match status" value="1"/>
</dbReference>
<protein>
    <recommendedName>
        <fullName evidence="4">Endonuclease/exonuclease/phosphatase domain-containing protein</fullName>
    </recommendedName>
</protein>
<dbReference type="AlphaFoldDB" id="A0A9J6GJ15"/>
<evidence type="ECO:0000256" key="1">
    <source>
        <dbReference type="SAM" id="MobiDB-lite"/>
    </source>
</evidence>
<organism evidence="2 3">
    <name type="scientific">Haemaphysalis longicornis</name>
    <name type="common">Bush tick</name>
    <dbReference type="NCBI Taxonomy" id="44386"/>
    <lineage>
        <taxon>Eukaryota</taxon>
        <taxon>Metazoa</taxon>
        <taxon>Ecdysozoa</taxon>
        <taxon>Arthropoda</taxon>
        <taxon>Chelicerata</taxon>
        <taxon>Arachnida</taxon>
        <taxon>Acari</taxon>
        <taxon>Parasitiformes</taxon>
        <taxon>Ixodida</taxon>
        <taxon>Ixodoidea</taxon>
        <taxon>Ixodidae</taxon>
        <taxon>Haemaphysalinae</taxon>
        <taxon>Haemaphysalis</taxon>
    </lineage>
</organism>
<accession>A0A9J6GJ15</accession>
<dbReference type="InterPro" id="IPR036691">
    <property type="entry name" value="Endo/exonu/phosph_ase_sf"/>
</dbReference>
<feature type="compositionally biased region" description="Polar residues" evidence="1">
    <location>
        <begin position="74"/>
        <end position="83"/>
    </location>
</feature>
<evidence type="ECO:0000313" key="3">
    <source>
        <dbReference type="Proteomes" id="UP000821853"/>
    </source>
</evidence>
<dbReference type="Proteomes" id="UP000821853">
    <property type="component" value="Chromosome 5"/>
</dbReference>